<dbReference type="InterPro" id="IPR011055">
    <property type="entry name" value="Dup_hybrid_motif"/>
</dbReference>
<keyword evidence="7" id="KW-1185">Reference proteome</keyword>
<dbReference type="Gene3D" id="2.70.70.10">
    <property type="entry name" value="Glucose Permease (Domain IIA)"/>
    <property type="match status" value="1"/>
</dbReference>
<dbReference type="RefSeq" id="WP_200127733.1">
    <property type="nucleotide sequence ID" value="NZ_CP054705.1"/>
</dbReference>
<feature type="transmembrane region" description="Helical" evidence="3">
    <location>
        <begin position="367"/>
        <end position="390"/>
    </location>
</feature>
<dbReference type="SUPFAM" id="SSF53955">
    <property type="entry name" value="Lysozyme-like"/>
    <property type="match status" value="1"/>
</dbReference>
<feature type="domain" description="M23ase beta-sheet core" evidence="4">
    <location>
        <begin position="1138"/>
        <end position="1231"/>
    </location>
</feature>
<protein>
    <submittedName>
        <fullName evidence="6">Phage tail tape measure protein</fullName>
    </submittedName>
</protein>
<dbReference type="PANTHER" id="PTHR37813:SF1">
    <property type="entry name" value="FELS-2 PROPHAGE PROTEIN"/>
    <property type="match status" value="1"/>
</dbReference>
<keyword evidence="3" id="KW-1133">Transmembrane helix</keyword>
<evidence type="ECO:0000313" key="6">
    <source>
        <dbReference type="EMBL" id="QQK75159.1"/>
    </source>
</evidence>
<evidence type="ECO:0000259" key="4">
    <source>
        <dbReference type="Pfam" id="PF01551"/>
    </source>
</evidence>
<keyword evidence="3" id="KW-0812">Transmembrane</keyword>
<dbReference type="Pfam" id="PF10145">
    <property type="entry name" value="PhageMin_Tail"/>
    <property type="match status" value="1"/>
</dbReference>
<evidence type="ECO:0000256" key="1">
    <source>
        <dbReference type="ARBA" id="ARBA00022612"/>
    </source>
</evidence>
<feature type="domain" description="Phage tail tape measure protein" evidence="5">
    <location>
        <begin position="96"/>
        <end position="260"/>
    </location>
</feature>
<reference evidence="6 7" key="1">
    <citation type="submission" date="2020-06" db="EMBL/GenBank/DDBJ databases">
        <title>Genomic analysis of Salicibibacter sp. NKC5-3.</title>
        <authorList>
            <person name="Oh Y.J."/>
        </authorList>
    </citation>
    <scope>NUCLEOTIDE SEQUENCE [LARGE SCALE GENOMIC DNA]</scope>
    <source>
        <strain evidence="6 7">NKC5-3</strain>
    </source>
</reference>
<sequence length="1447" mass="156815">MAETANLTVRIGANISEFEKKMQETQKNFDKLGGALKTAGKGMTAAVTAPIVAIGGAAFAAANDFDKAYNQIQVQTGATGDDLAGLEKNFKSVFRSIPVDSETASSAIASLNSSTGATGETLEGMTTSVLEASRMMGEDGAANAEAFGRAMNQWQIPAEEGEQAMDRLFKASQEYDIGMGDLMGTMSAYGPVLQNAGFEMHEAADLFARLEDSGISVSRVMPGLNSAFRNWASEGKDAREEFDKVVAQMQDAETETEALSIATEAFGAEGAQRLTTAIRNGVIPSTDELGDALEDSEGAISDLSEETMTVGDRFQLMKNRIQEAIAPLGEVFMDILEDLEPFFMDLIGWIEDLGKWFSDLSPAAQRMVIAIGGIAAAIGPLLVVAGTLISSITKIGAVFKLFTPVVAGVGKAFALLSNPVGWVIAIVGALIAVFTYLWNTNEGFRNAVINIWETIRDAAIAIFEAVAGFLTDTWDWISETAITVWNWLKDTLSSIWNSIYDTVAPIFSAIADFLAATWEVISTTAQAWWNVVTTILSEAWEGLMAIVMPIFNAISDFISSVWGTVSSTSSSVWGTITDVLSTVWGWISDTALTIFGYISDFLTTIWEPIRDTITTVWGFISDYLSHLWTLIVDIAVAVFEPIAAFFSGIWNTISDVTSTVWDGITSALSSVWEMIKTLASGNFDSVRDIIDIVWNTIKDVTSTVWDTIRNIFSTVVRGIVNTASSWFSSMQDSIVSIFTAISTFFSNIWSTIRNTFQRLIRIIVNFVRDRWNGTLDTTRNIFNSISTFFSNIWSSIRDAISNFVTRIWNNIRDAWNNTMSTTRNIFNRLFNWLSDLWDSLWSTVTGFADDIWSGVSDAWDSLWSSTRRMFNRIKNWISDTFDDIVDWAKELPGRIGDAISNMASAAVDGAKSMINSMADSLEEGVNFVIGGLNDLLSAIGLSVSIDELSIPRLARGTNSHPGGPAMVNDGRGPELIKTPGNHPGFVSGQNRVVNLPRGSKVASYEKSNRMMGGNLPAYSGGIGSWASNAWDNVTSFGSDVWDGITGTASAAWDFLSDGASAAIDGLFDMVGFDIPDGDDFLSGLGRGVIEQIKEGLIGFTDAQTMAFSDFQGIDFGDAFTRTSGYGWRVHPITGDRRHHSGVDYAAPMGTPYPAQASGRVVTSGWAGGLGNLVEIQSGNILYRYGHNSKNLVGVGDEVSRGDMIAEVGSTGNSTGPHVHFEIHEDGESQNPETWTPPTSDPGGSGVQRWRSVIQQASARMNANASSSDISAILSQIQLESGGNEKAVQSPGVNDINMRMGNPAQGLLQYIPSTFAAYSMPGHSNILSGFDQLLAFFNNSTWRRDNPGGTRGWSPRGARRFARGGIVNQDQMARVGERGPEAIIPLSANRRGRAQQLHSDVGRMIGADDSGGETNITVNNTYTDANPTPSQLARKQKQQLRRLGMEWG</sequence>
<gene>
    <name evidence="6" type="ORF">HUG15_05755</name>
</gene>
<accession>A0A7T6Z1E3</accession>
<dbReference type="Proteomes" id="UP000595823">
    <property type="component" value="Chromosome"/>
</dbReference>
<feature type="compositionally biased region" description="Polar residues" evidence="2">
    <location>
        <begin position="1228"/>
        <end position="1237"/>
    </location>
</feature>
<dbReference type="InterPro" id="IPR016047">
    <property type="entry name" value="M23ase_b-sheet_dom"/>
</dbReference>
<keyword evidence="1" id="KW-1188">Viral release from host cell</keyword>
<dbReference type="CDD" id="cd12797">
    <property type="entry name" value="M23_peptidase"/>
    <property type="match status" value="1"/>
</dbReference>
<dbReference type="InterPro" id="IPR023346">
    <property type="entry name" value="Lysozyme-like_dom_sf"/>
</dbReference>
<dbReference type="EMBL" id="CP054705">
    <property type="protein sequence ID" value="QQK75159.1"/>
    <property type="molecule type" value="Genomic_DNA"/>
</dbReference>
<dbReference type="Gene3D" id="1.20.120.20">
    <property type="entry name" value="Apolipoprotein"/>
    <property type="match status" value="3"/>
</dbReference>
<evidence type="ECO:0000256" key="2">
    <source>
        <dbReference type="SAM" id="MobiDB-lite"/>
    </source>
</evidence>
<keyword evidence="3" id="KW-0472">Membrane</keyword>
<name>A0A7T6Z1E3_9BACI</name>
<dbReference type="CDD" id="cd13402">
    <property type="entry name" value="LT_TF-like"/>
    <property type="match status" value="1"/>
</dbReference>
<organism evidence="6 7">
    <name type="scientific">Salicibibacter cibarius</name>
    <dbReference type="NCBI Taxonomy" id="2743000"/>
    <lineage>
        <taxon>Bacteria</taxon>
        <taxon>Bacillati</taxon>
        <taxon>Bacillota</taxon>
        <taxon>Bacilli</taxon>
        <taxon>Bacillales</taxon>
        <taxon>Bacillaceae</taxon>
        <taxon>Salicibibacter</taxon>
    </lineage>
</organism>
<feature type="region of interest" description="Disordered" evidence="2">
    <location>
        <begin position="1224"/>
        <end position="1246"/>
    </location>
</feature>
<evidence type="ECO:0000259" key="5">
    <source>
        <dbReference type="Pfam" id="PF10145"/>
    </source>
</evidence>
<dbReference type="KEGG" id="scia:HUG15_05755"/>
<dbReference type="InterPro" id="IPR010090">
    <property type="entry name" value="Phage_tape_meas"/>
</dbReference>
<feature type="transmembrane region" description="Helical" evidence="3">
    <location>
        <begin position="420"/>
        <end position="438"/>
    </location>
</feature>
<dbReference type="SUPFAM" id="SSF51261">
    <property type="entry name" value="Duplicated hybrid motif"/>
    <property type="match status" value="1"/>
</dbReference>
<dbReference type="PANTHER" id="PTHR37813">
    <property type="entry name" value="FELS-2 PROPHAGE PROTEIN"/>
    <property type="match status" value="1"/>
</dbReference>
<dbReference type="NCBIfam" id="TIGR01760">
    <property type="entry name" value="tape_meas_TP901"/>
    <property type="match status" value="1"/>
</dbReference>
<dbReference type="Pfam" id="PF01551">
    <property type="entry name" value="Peptidase_M23"/>
    <property type="match status" value="1"/>
</dbReference>
<dbReference type="SUPFAM" id="SSF48371">
    <property type="entry name" value="ARM repeat"/>
    <property type="match status" value="1"/>
</dbReference>
<proteinExistence type="predicted"/>
<dbReference type="InterPro" id="IPR016024">
    <property type="entry name" value="ARM-type_fold"/>
</dbReference>
<evidence type="ECO:0000313" key="7">
    <source>
        <dbReference type="Proteomes" id="UP000595823"/>
    </source>
</evidence>
<evidence type="ECO:0000256" key="3">
    <source>
        <dbReference type="SAM" id="Phobius"/>
    </source>
</evidence>